<protein>
    <recommendedName>
        <fullName evidence="1">Ubiquitin-activating enzyme E1 C-terminal domain-containing protein</fullName>
    </recommendedName>
</protein>
<dbReference type="InterPro" id="IPR018965">
    <property type="entry name" value="Ub-activating_enz_E1_C"/>
</dbReference>
<evidence type="ECO:0000259" key="1">
    <source>
        <dbReference type="SMART" id="SM00985"/>
    </source>
</evidence>
<feature type="domain" description="Ubiquitin-activating enzyme E1 C-terminal" evidence="1">
    <location>
        <begin position="1"/>
        <end position="109"/>
    </location>
</feature>
<sequence>MAEPVPPKTIKHQDMAWTVWDRWTITGNITLRELLDWLKEKGLNAYSISCGTSLLYNSMFPRHKERLDKKVVDVAREVAKVEVPPYRRHLDVVVACEDDDDNDVDIPLCSSIITALLLLTLDILLKREEVPTLPKNSDWDRKSEMEAWTIRVVYFIVFSFFLVSARFGSCAPCSEEGRALLRYSESERDKSTDSLSNRGEGKVIGRVLNLLLKEKMFSSETPSELKELGTISESVADGTGGFEHCRKCLAK</sequence>
<dbReference type="Gene3D" id="3.10.290.60">
    <property type="entry name" value="Ubiquitin-activating enzyme E1, UFD domain"/>
    <property type="match status" value="1"/>
</dbReference>
<dbReference type="SMART" id="SM00985">
    <property type="entry name" value="UBA_e1_C"/>
    <property type="match status" value="1"/>
</dbReference>
<dbReference type="FunFam" id="3.10.290.60:FF:000001">
    <property type="entry name" value="Ubiquitin-activating enzyme E1 2"/>
    <property type="match status" value="1"/>
</dbReference>
<dbReference type="Proteomes" id="UP000007752">
    <property type="component" value="Chromosome 11"/>
</dbReference>
<accession>B9G8Z4</accession>
<gene>
    <name evidence="2" type="ORF">OsJ_32656</name>
</gene>
<evidence type="ECO:0000313" key="2">
    <source>
        <dbReference type="EMBL" id="EEE51500.1"/>
    </source>
</evidence>
<organism evidence="2">
    <name type="scientific">Oryza sativa subsp. japonica</name>
    <name type="common">Rice</name>
    <dbReference type="NCBI Taxonomy" id="39947"/>
    <lineage>
        <taxon>Eukaryota</taxon>
        <taxon>Viridiplantae</taxon>
        <taxon>Streptophyta</taxon>
        <taxon>Embryophyta</taxon>
        <taxon>Tracheophyta</taxon>
        <taxon>Spermatophyta</taxon>
        <taxon>Magnoliopsida</taxon>
        <taxon>Liliopsida</taxon>
        <taxon>Poales</taxon>
        <taxon>Poaceae</taxon>
        <taxon>BOP clade</taxon>
        <taxon>Oryzoideae</taxon>
        <taxon>Oryzeae</taxon>
        <taxon>Oryzinae</taxon>
        <taxon>Oryza</taxon>
        <taxon>Oryza sativa</taxon>
    </lineage>
</organism>
<dbReference type="EMBL" id="CM000148">
    <property type="protein sequence ID" value="EEE51500.1"/>
    <property type="molecule type" value="Genomic_DNA"/>
</dbReference>
<reference evidence="2" key="2">
    <citation type="submission" date="2008-12" db="EMBL/GenBank/DDBJ databases">
        <title>Improved gene annotation of the rice (Oryza sativa) genomes.</title>
        <authorList>
            <person name="Wang J."/>
            <person name="Li R."/>
            <person name="Fan W."/>
            <person name="Huang Q."/>
            <person name="Zhang J."/>
            <person name="Zhou Y."/>
            <person name="Hu Y."/>
            <person name="Zi S."/>
            <person name="Li J."/>
            <person name="Ni P."/>
            <person name="Zheng H."/>
            <person name="Zhang Y."/>
            <person name="Zhao M."/>
            <person name="Hao Q."/>
            <person name="McDermott J."/>
            <person name="Samudrala R."/>
            <person name="Kristiansen K."/>
            <person name="Wong G.K.-S."/>
        </authorList>
    </citation>
    <scope>NUCLEOTIDE SEQUENCE</scope>
</reference>
<proteinExistence type="predicted"/>
<reference evidence="2" key="1">
    <citation type="journal article" date="2005" name="PLoS Biol.">
        <title>The genomes of Oryza sativa: a history of duplications.</title>
        <authorList>
            <person name="Yu J."/>
            <person name="Wang J."/>
            <person name="Lin W."/>
            <person name="Li S."/>
            <person name="Li H."/>
            <person name="Zhou J."/>
            <person name="Ni P."/>
            <person name="Dong W."/>
            <person name="Hu S."/>
            <person name="Zeng C."/>
            <person name="Zhang J."/>
            <person name="Zhang Y."/>
            <person name="Li R."/>
            <person name="Xu Z."/>
            <person name="Li S."/>
            <person name="Li X."/>
            <person name="Zheng H."/>
            <person name="Cong L."/>
            <person name="Lin L."/>
            <person name="Yin J."/>
            <person name="Geng J."/>
            <person name="Li G."/>
            <person name="Shi J."/>
            <person name="Liu J."/>
            <person name="Lv H."/>
            <person name="Li J."/>
            <person name="Wang J."/>
            <person name="Deng Y."/>
            <person name="Ran L."/>
            <person name="Shi X."/>
            <person name="Wang X."/>
            <person name="Wu Q."/>
            <person name="Li C."/>
            <person name="Ren X."/>
            <person name="Wang J."/>
            <person name="Wang X."/>
            <person name="Li D."/>
            <person name="Liu D."/>
            <person name="Zhang X."/>
            <person name="Ji Z."/>
            <person name="Zhao W."/>
            <person name="Sun Y."/>
            <person name="Zhang Z."/>
            <person name="Bao J."/>
            <person name="Han Y."/>
            <person name="Dong L."/>
            <person name="Ji J."/>
            <person name="Chen P."/>
            <person name="Wu S."/>
            <person name="Liu J."/>
            <person name="Xiao Y."/>
            <person name="Bu D."/>
            <person name="Tan J."/>
            <person name="Yang L."/>
            <person name="Ye C."/>
            <person name="Zhang J."/>
            <person name="Xu J."/>
            <person name="Zhou Y."/>
            <person name="Yu Y."/>
            <person name="Zhang B."/>
            <person name="Zhuang S."/>
            <person name="Wei H."/>
            <person name="Liu B."/>
            <person name="Lei M."/>
            <person name="Yu H."/>
            <person name="Li Y."/>
            <person name="Xu H."/>
            <person name="Wei S."/>
            <person name="He X."/>
            <person name="Fang L."/>
            <person name="Zhang Z."/>
            <person name="Zhang Y."/>
            <person name="Huang X."/>
            <person name="Su Z."/>
            <person name="Tong W."/>
            <person name="Li J."/>
            <person name="Tong Z."/>
            <person name="Li S."/>
            <person name="Ye J."/>
            <person name="Wang L."/>
            <person name="Fang L."/>
            <person name="Lei T."/>
            <person name="Chen C."/>
            <person name="Chen H."/>
            <person name="Xu Z."/>
            <person name="Li H."/>
            <person name="Huang H."/>
            <person name="Zhang F."/>
            <person name="Xu H."/>
            <person name="Li N."/>
            <person name="Zhao C."/>
            <person name="Li S."/>
            <person name="Dong L."/>
            <person name="Huang Y."/>
            <person name="Li L."/>
            <person name="Xi Y."/>
            <person name="Qi Q."/>
            <person name="Li W."/>
            <person name="Zhang B."/>
            <person name="Hu W."/>
            <person name="Zhang Y."/>
            <person name="Tian X."/>
            <person name="Jiao Y."/>
            <person name="Liang X."/>
            <person name="Jin J."/>
            <person name="Gao L."/>
            <person name="Zheng W."/>
            <person name="Hao B."/>
            <person name="Liu S."/>
            <person name="Wang W."/>
            <person name="Yuan L."/>
            <person name="Cao M."/>
            <person name="McDermott J."/>
            <person name="Samudrala R."/>
            <person name="Wang J."/>
            <person name="Wong G.K."/>
            <person name="Yang H."/>
        </authorList>
    </citation>
    <scope>NUCLEOTIDE SEQUENCE [LARGE SCALE GENOMIC DNA]</scope>
</reference>
<name>B9G8Z4_ORYSJ</name>
<dbReference type="AlphaFoldDB" id="B9G8Z4"/>
<dbReference type="InterPro" id="IPR038252">
    <property type="entry name" value="UBA_E1_C_sf"/>
</dbReference>
<dbReference type="Pfam" id="PF09358">
    <property type="entry name" value="E1_UFD"/>
    <property type="match status" value="1"/>
</dbReference>